<name>A0A0E3H7K5_9MONO</name>
<evidence type="ECO:0000313" key="24">
    <source>
        <dbReference type="EMBL" id="AKI84282.1"/>
    </source>
</evidence>
<keyword evidence="5 22" id="KW-1187">Viral budding via the host ESCRT complexes</keyword>
<comment type="subcellular location">
    <subcellularLocation>
        <location evidence="2 22">Host cell membrane</location>
        <topology evidence="2 22">Peripheral membrane protein</topology>
        <orientation evidence="2 22">Cytoplasmic side</orientation>
    </subcellularLocation>
    <subcellularLocation>
        <location evidence="1">Host late endosome membrane</location>
        <topology evidence="1">Peripheral membrane protein</topology>
    </subcellularLocation>
    <subcellularLocation>
        <location evidence="22">Virion membrane</location>
        <topology evidence="22">Peripheral membrane protein</topology>
    </subcellularLocation>
    <subcellularLocation>
        <location evidence="22">Host endomembrane system</location>
        <topology evidence="22">Peripheral membrane protein</topology>
    </subcellularLocation>
    <text evidence="22">In virion, localizes on the intravirional side of the membrane. In the host cell, it is found associated with virus-induced membrane proliferation foci and probably also in multivesicular bodies. These VP40-enriched membrane clusters are then redistributed to the plasma membrane where budding takes place.</text>
</comment>
<dbReference type="GO" id="GO:0039660">
    <property type="term" value="F:structural constituent of virion"/>
    <property type="evidence" value="ECO:0007669"/>
    <property type="project" value="UniProtKB-UniRule"/>
</dbReference>
<dbReference type="EMBL" id="KY425629">
    <property type="protein sequence ID" value="APT69536.1"/>
    <property type="molecule type" value="Viral_cRNA"/>
</dbReference>
<dbReference type="Proteomes" id="UP000133031">
    <property type="component" value="Genome"/>
</dbReference>
<comment type="function">
    <text evidence="20">Plays an essential role virus particle assembly and budding. Promotes virus assembly and budding by interacting with host proteins of the multivesicular body pathway. The interaction with host E3 ubiquitin ligase SMURF2 facilitates virus budding. The interaction with the nucleocapsid and the plasma membrane may also facilitate virus budding. Specific interactions with membrane-associated GP and VP24 during the budding process may also occur. May play a role in genome replication.</text>
</comment>
<dbReference type="GO" id="GO:0052170">
    <property type="term" value="P:symbiont-mediated suppression of host innate immune response"/>
    <property type="evidence" value="ECO:0007669"/>
    <property type="project" value="UniProtKB-KW"/>
</dbReference>
<dbReference type="GO" id="GO:0039576">
    <property type="term" value="P:symbiont-mediated suppression of host JAK-STAT cascade via inhibition of JAK1 activity"/>
    <property type="evidence" value="ECO:0007669"/>
    <property type="project" value="UniProtKB-KW"/>
</dbReference>
<evidence type="ECO:0000313" key="26">
    <source>
        <dbReference type="EMBL" id="APQ46223.1"/>
    </source>
</evidence>
<evidence type="ECO:0000256" key="11">
    <source>
        <dbReference type="ARBA" id="ARBA00022830"/>
    </source>
</evidence>
<organism evidence="23 29">
    <name type="scientific">Orthomarburgvirus marburgense</name>
    <dbReference type="NCBI Taxonomy" id="3052505"/>
    <lineage>
        <taxon>Viruses</taxon>
        <taxon>Riboviria</taxon>
        <taxon>Orthornavirae</taxon>
        <taxon>Negarnaviricota</taxon>
        <taxon>Haploviricotina</taxon>
        <taxon>Monjiviricetes</taxon>
        <taxon>Mononegavirales</taxon>
        <taxon>Filoviridae</taxon>
        <taxon>Orthomarburgvirus</taxon>
    </lineage>
</organism>
<sequence length="303" mass="33780">MASSSNYNTYMQYLNPPPYADHGANQLIPADQLSNQQGITPNYVGDLNLDDQFKGNVCHAFTLEAIIDISAYNERTVKGVPAWLPLGIMSNFEYPLAHTVAALLTGSYTITQFTHNGQKFVRVNRLGTGIPAHPLRMLREGNQAFIQNMVIPRNFSTNQFTYNLTNLVLSVQKLPDDAWRPSKDKLIGNTMHPAVSVHPNLPPIVLPTVKKQAYRQHKNPNNGPLLAISGILHQLRVEKVPEKTSLFRISLPADMFSVKEGMMKKRGENSPVVYFQAPENFPLNGFNNRQVVLAYANPTLSAV</sequence>
<dbReference type="EMBL" id="KY047763">
    <property type="protein sequence ID" value="APQ46223.1"/>
    <property type="molecule type" value="Viral_cRNA"/>
</dbReference>
<keyword evidence="6 22" id="KW-1032">Host cell membrane</keyword>
<evidence type="ECO:0000256" key="1">
    <source>
        <dbReference type="ARBA" id="ARBA00004261"/>
    </source>
</evidence>
<dbReference type="GO" id="GO:0039502">
    <property type="term" value="P:symbiont-mediated suppression of host type I interferon-mediated signaling pathway"/>
    <property type="evidence" value="ECO:0007669"/>
    <property type="project" value="UniProtKB-KW"/>
</dbReference>
<keyword evidence="14" id="KW-1039">Host endosome</keyword>
<proteinExistence type="inferred from homology"/>
<reference evidence="28" key="4">
    <citation type="submission" date="2015-05" db="EMBL/GenBank/DDBJ databases">
        <authorList>
            <person name="Wentworth D.E."/>
            <person name="Halpin R.A."/>
            <person name="Lin X."/>
            <person name="Akopov A."/>
            <person name="Mohan M."/>
            <person name="Fedorova N."/>
            <person name="Tsitrin T."/>
            <person name="Puri V."/>
            <person name="Stockwell T."/>
            <person name="Amedeo P."/>
            <person name="Bishop B."/>
            <person name="Gupta N."/>
            <person name="Katzel D."/>
            <person name="Schobel S."/>
            <person name="Shrivastava S."/>
            <person name="Brasel T."/>
            <person name="Yun N."/>
            <person name="Tigabu B."/>
            <person name="Paessler S."/>
            <person name="Barrett A."/>
        </authorList>
    </citation>
    <scope>NUCLEOTIDE SEQUENCE [LARGE SCALE GENOMIC DNA]</scope>
</reference>
<dbReference type="SUPFAM" id="SSF50012">
    <property type="entry name" value="EV matrix protein"/>
    <property type="match status" value="1"/>
</dbReference>
<reference evidence="23" key="2">
    <citation type="submission" date="2015-04" db="EMBL/GenBank/DDBJ databases">
        <authorList>
            <person name="Das S.R."/>
            <person name="Shabman R."/>
            <person name="Halpin R.A."/>
            <person name="Lin X."/>
            <person name="Ransier A."/>
            <person name="Fedorova N."/>
            <person name="Tsitrin T."/>
            <person name="Puri V."/>
            <person name="Stockwell T."/>
            <person name="Amedeo P."/>
            <person name="Bishop B."/>
            <person name="Gupta N."/>
            <person name="Katzel D."/>
            <person name="Schobel S."/>
            <person name="Shrivastava S."/>
            <person name="Alfson K."/>
            <person name="Wentworth D.E."/>
            <person name="Griffiths A."/>
        </authorList>
    </citation>
    <scope>NUCLEOTIDE SEQUENCE</scope>
    <source>
        <strain evidence="23">Marburg virus/H.sapiens-tc/AGO/2005/Angola-810820</strain>
    </source>
</reference>
<keyword evidence="18 22" id="KW-0468">Viral matrix protein</keyword>
<protein>
    <recommendedName>
        <fullName evidence="4 22">Matrix protein VP40</fullName>
    </recommendedName>
    <alternativeName>
        <fullName evidence="22">Membrane-associated protein VP40</fullName>
    </alternativeName>
</protein>
<dbReference type="PIRSF" id="PIRSF018327">
    <property type="entry name" value="VP40_FiloV"/>
    <property type="match status" value="1"/>
</dbReference>
<evidence type="ECO:0000256" key="22">
    <source>
        <dbReference type="PIRNR" id="PIRNR018327"/>
    </source>
</evidence>
<gene>
    <name evidence="23" type="primary">VP40</name>
    <name evidence="25" type="ORF">AN222_00003</name>
    <name evidence="24" type="ORF">DF49_50517gpVP40</name>
    <name evidence="23" type="ORF">DH33_45405gpVP40</name>
</gene>
<dbReference type="GO" id="GO:0020002">
    <property type="term" value="C:host cell plasma membrane"/>
    <property type="evidence" value="ECO:0007669"/>
    <property type="project" value="UniProtKB-SubCell"/>
</dbReference>
<evidence type="ECO:0000256" key="3">
    <source>
        <dbReference type="ARBA" id="ARBA00005258"/>
    </source>
</evidence>
<evidence type="ECO:0000256" key="2">
    <source>
        <dbReference type="ARBA" id="ARBA00004501"/>
    </source>
</evidence>
<dbReference type="GO" id="GO:0033645">
    <property type="term" value="C:host cell endomembrane system"/>
    <property type="evidence" value="ECO:0007669"/>
    <property type="project" value="UniProtKB-SubCell"/>
</dbReference>
<keyword evidence="15 22" id="KW-0472">Membrane</keyword>
<keyword evidence="16" id="KW-0922">Interferon antiviral system evasion</keyword>
<keyword evidence="10 22" id="KW-1198">Viral budding</keyword>
<evidence type="ECO:0000256" key="6">
    <source>
        <dbReference type="ARBA" id="ARBA00022511"/>
    </source>
</evidence>
<evidence type="ECO:0000256" key="18">
    <source>
        <dbReference type="ARBA" id="ARBA00023311"/>
    </source>
</evidence>
<dbReference type="Pfam" id="PF07447">
    <property type="entry name" value="Matrix_Filo"/>
    <property type="match status" value="1"/>
</dbReference>
<dbReference type="Gene3D" id="2.70.20.20">
    <property type="entry name" value="Matrix protein VP40, N-terminal domain"/>
    <property type="match status" value="1"/>
</dbReference>
<dbReference type="GO" id="GO:0055036">
    <property type="term" value="C:virion membrane"/>
    <property type="evidence" value="ECO:0007669"/>
    <property type="project" value="UniProtKB-SubCell"/>
</dbReference>
<reference evidence="25" key="6">
    <citation type="submission" date="2016-03" db="EMBL/GenBank/DDBJ databases">
        <authorList>
            <consortium name="Consortium for Microbial Forensics and Genomics (microFORGE)"/>
            <person name="Rossi S.L."/>
            <person name="Guerbois M."/>
            <person name="Forrester N.L."/>
            <person name="Ksiazek T."/>
            <person name="Lin D."/>
            <person name="Hari K."/>
            <person name="Weaver S.C."/>
        </authorList>
    </citation>
    <scope>NUCLEOTIDE SEQUENCE</scope>
    <source>
        <strain evidence="25">Angola prototype 20051379</strain>
    </source>
</reference>
<reference evidence="24" key="3">
    <citation type="submission" date="2015-05" db="EMBL/GenBank/DDBJ databases">
        <authorList>
            <person name="Wentworth D.E."/>
            <person name="Shabman R."/>
            <person name="Halpin R.A."/>
            <person name="Lin X."/>
            <person name="Akopov A."/>
            <person name="Mohan M."/>
            <person name="Fedorova N."/>
            <person name="Tsitrin T."/>
            <person name="Puri V."/>
            <person name="Stockwell T."/>
            <person name="Amedeo P."/>
            <person name="Bishop B."/>
            <person name="Gupta N."/>
            <person name="Katzel D."/>
            <person name="Schobel S."/>
            <person name="Shrivastava S."/>
            <person name="Brasel T."/>
            <person name="Yun N."/>
            <person name="Tigabu B."/>
            <person name="Paessler S."/>
            <person name="Barrett A."/>
        </authorList>
    </citation>
    <scope>NUCLEOTIDE SEQUENCE</scope>
    <source>
        <strain evidence="24">Marburg virus/H.sapiens-tc/AGO/2005/Angola-200501379</strain>
    </source>
</reference>
<evidence type="ECO:0000256" key="10">
    <source>
        <dbReference type="ARBA" id="ARBA00022637"/>
    </source>
</evidence>
<evidence type="ECO:0000256" key="14">
    <source>
        <dbReference type="ARBA" id="ARBA00023046"/>
    </source>
</evidence>
<evidence type="ECO:0000313" key="23">
    <source>
        <dbReference type="EMBL" id="AKB09571.1"/>
    </source>
</evidence>
<reference evidence="29" key="1">
    <citation type="submission" date="2015-04" db="EMBL/GenBank/DDBJ databases">
        <authorList>
            <person name="Das S.R."/>
            <person name="Halpin R.A."/>
            <person name="Lin X."/>
            <person name="Fedorova N."/>
            <person name="Tsitrin T."/>
            <person name="Puri V."/>
            <person name="Stockwell T."/>
            <person name="Amedeo P."/>
            <person name="Bishop B."/>
            <person name="Gupta N."/>
            <person name="Katzel D."/>
            <person name="Schobel S."/>
            <person name="Shrivastava S."/>
            <person name="Alfson K."/>
            <person name="Wentworth D.E."/>
            <person name="Griffiths A."/>
        </authorList>
    </citation>
    <scope>NUCLEOTIDE SEQUENCE [LARGE SCALE GENOMIC DNA]</scope>
</reference>
<dbReference type="SMR" id="A0A0E3H7K5"/>
<keyword evidence="17" id="KW-0899">Viral immunoevasion</keyword>
<evidence type="ECO:0000256" key="7">
    <source>
        <dbReference type="ARBA" id="ARBA00022581"/>
    </source>
</evidence>
<dbReference type="GO" id="GO:0039702">
    <property type="term" value="P:viral budding via host ESCRT complex"/>
    <property type="evidence" value="ECO:0007669"/>
    <property type="project" value="UniProtKB-UniRule"/>
</dbReference>
<keyword evidence="8 22" id="KW-1188">Viral release from host cell</keyword>
<evidence type="ECO:0000256" key="20">
    <source>
        <dbReference type="ARBA" id="ARBA00045125"/>
    </source>
</evidence>
<keyword evidence="13 22" id="KW-1043">Host membrane</keyword>
<evidence type="ECO:0000256" key="16">
    <source>
        <dbReference type="ARBA" id="ARBA00023258"/>
    </source>
</evidence>
<evidence type="ECO:0000313" key="29">
    <source>
        <dbReference type="Proteomes" id="UP000155864"/>
    </source>
</evidence>
<evidence type="ECO:0000313" key="27">
    <source>
        <dbReference type="EMBL" id="APT69536.1"/>
    </source>
</evidence>
<reference evidence="27" key="7">
    <citation type="submission" date="2017-01" db="EMBL/GenBank/DDBJ databases">
        <authorList>
            <person name="Mah S.A."/>
            <person name="Swanson W.J."/>
            <person name="Moy G.W."/>
            <person name="Vacquier V.D."/>
        </authorList>
    </citation>
    <scope>NUCLEOTIDE SEQUENCE</scope>
    <source>
        <strain evidence="27">IRF0169</strain>
    </source>
</reference>
<dbReference type="Proteomes" id="UP000155864">
    <property type="component" value="Genome"/>
</dbReference>
<dbReference type="InterPro" id="IPR008986">
    <property type="entry name" value="EV_matrix"/>
</dbReference>
<evidence type="ECO:0000256" key="9">
    <source>
        <dbReference type="ARBA" id="ARBA00022632"/>
    </source>
</evidence>
<keyword evidence="12 22" id="KW-0946">Virion</keyword>
<evidence type="ECO:0000256" key="5">
    <source>
        <dbReference type="ARBA" id="ARBA00022462"/>
    </source>
</evidence>
<dbReference type="EMBL" id="KR063674">
    <property type="protein sequence ID" value="AKB09571.1"/>
    <property type="molecule type" value="Viral_cRNA"/>
</dbReference>
<keyword evidence="9" id="KW-1090">Inhibition of host innate immune response by virus</keyword>
<dbReference type="InterPro" id="IPR038057">
    <property type="entry name" value="EV_matrix_sf"/>
</dbReference>
<dbReference type="EMBL" id="KU978782">
    <property type="protein sequence ID" value="AMZ00480.1"/>
    <property type="molecule type" value="Viral_cRNA"/>
</dbReference>
<evidence type="ECO:0000313" key="28">
    <source>
        <dbReference type="Proteomes" id="UP000133031"/>
    </source>
</evidence>
<keyword evidence="7 22" id="KW-0945">Host-virus interaction</keyword>
<evidence type="ECO:0000256" key="21">
    <source>
        <dbReference type="ARBA" id="ARBA00046748"/>
    </source>
</evidence>
<evidence type="ECO:0000313" key="25">
    <source>
        <dbReference type="EMBL" id="AMZ00480.1"/>
    </source>
</evidence>
<dbReference type="InterPro" id="IPR043079">
    <property type="entry name" value="EV_matrix_protein_N"/>
</dbReference>
<keyword evidence="11" id="KW-1114">Inhibition of host interferon signaling pathway by virus</keyword>
<evidence type="ECO:0000256" key="19">
    <source>
        <dbReference type="ARBA" id="ARBA00023318"/>
    </source>
</evidence>
<keyword evidence="19" id="KW-1096">Inhibition of host JAK1 by virus</keyword>
<evidence type="ECO:0000256" key="4">
    <source>
        <dbReference type="ARBA" id="ARBA00017011"/>
    </source>
</evidence>
<comment type="subunit">
    <text evidence="21">Exists as a dimer until it reorganizes at the plasma membrane into multimeric form. Interacts with host TSG101. Interacts (via PPXY motif) with SMURF2 (via WW domains); the interaction positively regulates virus budding.</text>
</comment>
<evidence type="ECO:0000256" key="8">
    <source>
        <dbReference type="ARBA" id="ARBA00022612"/>
    </source>
</evidence>
<evidence type="ECO:0000256" key="15">
    <source>
        <dbReference type="ARBA" id="ARBA00023136"/>
    </source>
</evidence>
<dbReference type="EMBL" id="KR867677">
    <property type="protein sequence ID" value="AKI84282.1"/>
    <property type="molecule type" value="Viral_cRNA"/>
</dbReference>
<reference evidence="26" key="5">
    <citation type="journal article" date="2016" name="Sci. Rep.">
        <title>A hamster model for Marburg virus infection accurately recapitulates Marburg hemorrhagic fever.</title>
        <authorList>
            <person name="Marzi A."/>
            <person name="Banadyga L."/>
            <person name="Haddock E."/>
            <person name="Thomas T."/>
            <person name="Shen K."/>
            <person name="Horne E.J."/>
            <person name="Scott D.P."/>
            <person name="Feldmann H."/>
            <person name="Ebihara H."/>
        </authorList>
    </citation>
    <scope>NUCLEOTIDE SEQUENCE</scope>
    <source>
        <strain evidence="26">Marburg virus/H.sapiens-tc/AGO/2005/Angola-368</strain>
    </source>
</reference>
<accession>A0A0E3H7K5</accession>
<evidence type="ECO:0000256" key="13">
    <source>
        <dbReference type="ARBA" id="ARBA00022870"/>
    </source>
</evidence>
<evidence type="ECO:0000256" key="17">
    <source>
        <dbReference type="ARBA" id="ARBA00023280"/>
    </source>
</evidence>
<dbReference type="GO" id="GO:0044185">
    <property type="term" value="C:host cell late endosome membrane"/>
    <property type="evidence" value="ECO:0007669"/>
    <property type="project" value="UniProtKB-SubCell"/>
</dbReference>
<evidence type="ECO:0000256" key="12">
    <source>
        <dbReference type="ARBA" id="ARBA00022844"/>
    </source>
</evidence>
<comment type="similarity">
    <text evidence="3 22">Belongs to the filoviridae matrix protein VP40 family.</text>
</comment>